<accession>A0A8W8LPK2</accession>
<reference evidence="2" key="1">
    <citation type="submission" date="2022-08" db="UniProtKB">
        <authorList>
            <consortium name="EnsemblMetazoa"/>
        </authorList>
    </citation>
    <scope>IDENTIFICATION</scope>
    <source>
        <strain evidence="2">05x7-T-G4-1.051#20</strain>
    </source>
</reference>
<dbReference type="Proteomes" id="UP000005408">
    <property type="component" value="Unassembled WGS sequence"/>
</dbReference>
<dbReference type="AlphaFoldDB" id="A0A8W8LPK2"/>
<evidence type="ECO:0000313" key="3">
    <source>
        <dbReference type="Proteomes" id="UP000005408"/>
    </source>
</evidence>
<evidence type="ECO:0000256" key="1">
    <source>
        <dbReference type="SAM" id="MobiDB-lite"/>
    </source>
</evidence>
<proteinExistence type="predicted"/>
<name>A0A8W8LPK2_MAGGI</name>
<feature type="compositionally biased region" description="Polar residues" evidence="1">
    <location>
        <begin position="41"/>
        <end position="70"/>
    </location>
</feature>
<organism evidence="2 3">
    <name type="scientific">Magallana gigas</name>
    <name type="common">Pacific oyster</name>
    <name type="synonym">Crassostrea gigas</name>
    <dbReference type="NCBI Taxonomy" id="29159"/>
    <lineage>
        <taxon>Eukaryota</taxon>
        <taxon>Metazoa</taxon>
        <taxon>Spiralia</taxon>
        <taxon>Lophotrochozoa</taxon>
        <taxon>Mollusca</taxon>
        <taxon>Bivalvia</taxon>
        <taxon>Autobranchia</taxon>
        <taxon>Pteriomorphia</taxon>
        <taxon>Ostreida</taxon>
        <taxon>Ostreoidea</taxon>
        <taxon>Ostreidae</taxon>
        <taxon>Magallana</taxon>
    </lineage>
</organism>
<feature type="region of interest" description="Disordered" evidence="1">
    <location>
        <begin position="36"/>
        <end position="76"/>
    </location>
</feature>
<evidence type="ECO:0000313" key="2">
    <source>
        <dbReference type="EnsemblMetazoa" id="G29055.1:cds"/>
    </source>
</evidence>
<keyword evidence="3" id="KW-1185">Reference proteome</keyword>
<sequence length="194" mass="22489">MDYTINSAIYEDISSDEESFEEDLFLNKNNAEEFVSECEETSNIPTSEIPTPESSTPEIQTPESSTPEIQTSEKKNSMTIQLIKKTVSYEDGRTEVVKEINFSYTEEMREVSPYEFFYCLKLRPGRIVKSMKENENTDSNEASLLHQMDTEKFPSVPTHLTLHHMIVLLLFKVKNKYYKTTAHKKKNIFGISFQ</sequence>
<protein>
    <submittedName>
        <fullName evidence="2">Uncharacterized protein</fullName>
    </submittedName>
</protein>
<dbReference type="EnsemblMetazoa" id="G29055.1">
    <property type="protein sequence ID" value="G29055.1:cds"/>
    <property type="gene ID" value="G29055"/>
</dbReference>